<organism evidence="3 4">
    <name type="scientific">Scleropages formosus</name>
    <name type="common">Asian bonytongue</name>
    <name type="synonym">Osteoglossum formosum</name>
    <dbReference type="NCBI Taxonomy" id="113540"/>
    <lineage>
        <taxon>Eukaryota</taxon>
        <taxon>Metazoa</taxon>
        <taxon>Chordata</taxon>
        <taxon>Craniata</taxon>
        <taxon>Vertebrata</taxon>
        <taxon>Euteleostomi</taxon>
        <taxon>Actinopterygii</taxon>
        <taxon>Neopterygii</taxon>
        <taxon>Teleostei</taxon>
        <taxon>Osteoglossocephala</taxon>
        <taxon>Osteoglossomorpha</taxon>
        <taxon>Osteoglossiformes</taxon>
        <taxon>Osteoglossidae</taxon>
        <taxon>Scleropages</taxon>
    </lineage>
</organism>
<feature type="compositionally biased region" description="Low complexity" evidence="2">
    <location>
        <begin position="22"/>
        <end position="36"/>
    </location>
</feature>
<feature type="region of interest" description="Disordered" evidence="2">
    <location>
        <begin position="206"/>
        <end position="243"/>
    </location>
</feature>
<feature type="region of interest" description="Disordered" evidence="2">
    <location>
        <begin position="1"/>
        <end position="53"/>
    </location>
</feature>
<name>A0A0P7U9S8_SCLFO</name>
<keyword evidence="1" id="KW-0597">Phosphoprotein</keyword>
<feature type="compositionally biased region" description="Polar residues" evidence="2">
    <location>
        <begin position="206"/>
        <end position="222"/>
    </location>
</feature>
<evidence type="ECO:0000313" key="3">
    <source>
        <dbReference type="EMBL" id="KPP66925.1"/>
    </source>
</evidence>
<dbReference type="EMBL" id="JARO02005344">
    <property type="protein sequence ID" value="KPP66925.1"/>
    <property type="molecule type" value="Genomic_DNA"/>
</dbReference>
<evidence type="ECO:0000313" key="4">
    <source>
        <dbReference type="Proteomes" id="UP000034805"/>
    </source>
</evidence>
<dbReference type="AlphaFoldDB" id="A0A0P7U9S8"/>
<evidence type="ECO:0000256" key="1">
    <source>
        <dbReference type="ARBA" id="ARBA00022553"/>
    </source>
</evidence>
<accession>A0A0P7U9S8</accession>
<gene>
    <name evidence="3" type="ORF">Z043_114534</name>
</gene>
<sequence length="514" mass="55193">MVVSPETHFELKPKCEPAENFPSGYSISPSLSPSGPNEEADPSSHSVHQPAGSIPTPVIIAQKIAAYQGAGDPISPSSILSTHRRNLDSAGGSSFSASVDHLVREGSPTVVVAKPTRYPDNITIQVGSRDYGQLNNRASVNVLHRQAQVLANITGTSSTLETLETKTERKIPTRSISFRDPAPDRSHMEALSKLGLTSSRAISRTNSHLVQVNPPSVSTNKAPVSDIHDSDSKSRTAASSALSFKSETSLHDLNMYSGNPSPARPTASSETNAVSNFEYMNHCDPDNSMSPQLCTKCSLSGFSNSGDKPRVIIPLLKARNDTICNSYDSMSSINLPPLSTTATKTEASLSIINSCGGKTKMMTSTFIQNTTTPSSNIVTRISGPTEMMSSSLPATTEAFSIYSSHGENSKAATTSEINANIPRKTIRPASVGLYARSMSFSKEPRTSEISLQTRQSRTSSFHGIPVSSELRWRSFSKPPVFRPQGITVQFSGRGATDESRREALRKLGLLRDTS</sequence>
<dbReference type="PANTHER" id="PTHR16095">
    <property type="entry name" value="TRANSMEMBRANE PROTEIN 143 FAMILY MEMBER"/>
    <property type="match status" value="1"/>
</dbReference>
<dbReference type="PANTHER" id="PTHR16095:SF9">
    <property type="entry name" value="PROLINE AND SERINE-RICH PROTEIN 2"/>
    <property type="match status" value="1"/>
</dbReference>
<evidence type="ECO:0008006" key="5">
    <source>
        <dbReference type="Google" id="ProtNLM"/>
    </source>
</evidence>
<evidence type="ECO:0000256" key="2">
    <source>
        <dbReference type="SAM" id="MobiDB-lite"/>
    </source>
</evidence>
<reference evidence="3 4" key="1">
    <citation type="submission" date="2015-08" db="EMBL/GenBank/DDBJ databases">
        <title>The genome of the Asian arowana (Scleropages formosus).</title>
        <authorList>
            <person name="Tan M.H."/>
            <person name="Gan H.M."/>
            <person name="Croft L.J."/>
            <person name="Austin C.M."/>
        </authorList>
    </citation>
    <scope>NUCLEOTIDE SEQUENCE [LARGE SCALE GENOMIC DNA]</scope>
    <source>
        <strain evidence="3">Aro1</strain>
    </source>
</reference>
<comment type="caution">
    <text evidence="3">The sequence shown here is derived from an EMBL/GenBank/DDBJ whole genome shotgun (WGS) entry which is preliminary data.</text>
</comment>
<feature type="compositionally biased region" description="Basic and acidic residues" evidence="2">
    <location>
        <begin position="7"/>
        <end position="17"/>
    </location>
</feature>
<dbReference type="Pfam" id="PF15385">
    <property type="entry name" value="SARG"/>
    <property type="match status" value="1"/>
</dbReference>
<proteinExistence type="predicted"/>
<protein>
    <recommendedName>
        <fullName evidence="5">Proline and serine-rich protein 2-like</fullName>
    </recommendedName>
</protein>
<dbReference type="Proteomes" id="UP000034805">
    <property type="component" value="Unassembled WGS sequence"/>
</dbReference>